<name>A0A511AFA1_9MICO</name>
<evidence type="ECO:0000256" key="3">
    <source>
        <dbReference type="ARBA" id="ARBA00012438"/>
    </source>
</evidence>
<dbReference type="EC" id="2.7.13.3" evidence="3"/>
<feature type="transmembrane region" description="Helical" evidence="8">
    <location>
        <begin position="64"/>
        <end position="82"/>
    </location>
</feature>
<dbReference type="Gene3D" id="3.30.565.10">
    <property type="entry name" value="Histidine kinase-like ATPase, C-terminal domain"/>
    <property type="match status" value="1"/>
</dbReference>
<comment type="subcellular location">
    <subcellularLocation>
        <location evidence="2">Cell membrane</location>
    </subcellularLocation>
</comment>
<organism evidence="10 11">
    <name type="scientific">Microbacterium aerolatum</name>
    <dbReference type="NCBI Taxonomy" id="153731"/>
    <lineage>
        <taxon>Bacteria</taxon>
        <taxon>Bacillati</taxon>
        <taxon>Actinomycetota</taxon>
        <taxon>Actinomycetes</taxon>
        <taxon>Micrococcales</taxon>
        <taxon>Microbacteriaceae</taxon>
        <taxon>Microbacterium</taxon>
    </lineage>
</organism>
<dbReference type="Proteomes" id="UP000321225">
    <property type="component" value="Unassembled WGS sequence"/>
</dbReference>
<keyword evidence="4" id="KW-0597">Phosphoprotein</keyword>
<keyword evidence="6 10" id="KW-0418">Kinase</keyword>
<feature type="transmembrane region" description="Helical" evidence="8">
    <location>
        <begin position="12"/>
        <end position="32"/>
    </location>
</feature>
<dbReference type="Gene3D" id="1.10.287.130">
    <property type="match status" value="1"/>
</dbReference>
<dbReference type="PRINTS" id="PR00344">
    <property type="entry name" value="BCTRLSENSOR"/>
</dbReference>
<gene>
    <name evidence="10" type="ORF">MAE01_20200</name>
</gene>
<dbReference type="EMBL" id="BJUW01000008">
    <property type="protein sequence ID" value="GEK86844.1"/>
    <property type="molecule type" value="Genomic_DNA"/>
</dbReference>
<dbReference type="InterPro" id="IPR003661">
    <property type="entry name" value="HisK_dim/P_dom"/>
</dbReference>
<dbReference type="FunFam" id="3.30.565.10:FF:000006">
    <property type="entry name" value="Sensor histidine kinase WalK"/>
    <property type="match status" value="1"/>
</dbReference>
<dbReference type="SMART" id="SM00387">
    <property type="entry name" value="HATPase_c"/>
    <property type="match status" value="1"/>
</dbReference>
<keyword evidence="8" id="KW-1133">Transmembrane helix</keyword>
<comment type="caution">
    <text evidence="10">The sequence shown here is derived from an EMBL/GenBank/DDBJ whole genome shotgun (WGS) entry which is preliminary data.</text>
</comment>
<feature type="transmembrane region" description="Helical" evidence="8">
    <location>
        <begin position="94"/>
        <end position="117"/>
    </location>
</feature>
<evidence type="ECO:0000256" key="2">
    <source>
        <dbReference type="ARBA" id="ARBA00004236"/>
    </source>
</evidence>
<keyword evidence="5" id="KW-0808">Transferase</keyword>
<evidence type="ECO:0000256" key="4">
    <source>
        <dbReference type="ARBA" id="ARBA00022553"/>
    </source>
</evidence>
<evidence type="ECO:0000313" key="11">
    <source>
        <dbReference type="Proteomes" id="UP000321225"/>
    </source>
</evidence>
<keyword evidence="11" id="KW-1185">Reference proteome</keyword>
<dbReference type="InterPro" id="IPR004358">
    <property type="entry name" value="Sig_transdc_His_kin-like_C"/>
</dbReference>
<dbReference type="SUPFAM" id="SSF55874">
    <property type="entry name" value="ATPase domain of HSP90 chaperone/DNA topoisomerase II/histidine kinase"/>
    <property type="match status" value="1"/>
</dbReference>
<dbReference type="InterPro" id="IPR036890">
    <property type="entry name" value="HATPase_C_sf"/>
</dbReference>
<protein>
    <recommendedName>
        <fullName evidence="3">histidine kinase</fullName>
        <ecNumber evidence="3">2.7.13.3</ecNumber>
    </recommendedName>
</protein>
<evidence type="ECO:0000259" key="9">
    <source>
        <dbReference type="PROSITE" id="PS50109"/>
    </source>
</evidence>
<dbReference type="GO" id="GO:0000155">
    <property type="term" value="F:phosphorelay sensor kinase activity"/>
    <property type="evidence" value="ECO:0007669"/>
    <property type="project" value="InterPro"/>
</dbReference>
<feature type="domain" description="Histidine kinase" evidence="9">
    <location>
        <begin position="312"/>
        <end position="530"/>
    </location>
</feature>
<dbReference type="PROSITE" id="PS50109">
    <property type="entry name" value="HIS_KIN"/>
    <property type="match status" value="1"/>
</dbReference>
<dbReference type="PANTHER" id="PTHR43047:SF72">
    <property type="entry name" value="OSMOSENSING HISTIDINE PROTEIN KINASE SLN1"/>
    <property type="match status" value="1"/>
</dbReference>
<keyword evidence="7" id="KW-0902">Two-component regulatory system</keyword>
<dbReference type="AlphaFoldDB" id="A0A511AFA1"/>
<keyword evidence="8" id="KW-0472">Membrane</keyword>
<dbReference type="InterPro" id="IPR036097">
    <property type="entry name" value="HisK_dim/P_sf"/>
</dbReference>
<comment type="catalytic activity">
    <reaction evidence="1">
        <text>ATP + protein L-histidine = ADP + protein N-phospho-L-histidine.</text>
        <dbReference type="EC" id="2.7.13.3"/>
    </reaction>
</comment>
<evidence type="ECO:0000256" key="8">
    <source>
        <dbReference type="SAM" id="Phobius"/>
    </source>
</evidence>
<evidence type="ECO:0000313" key="10">
    <source>
        <dbReference type="EMBL" id="GEK86844.1"/>
    </source>
</evidence>
<dbReference type="GO" id="GO:0009927">
    <property type="term" value="F:histidine phosphotransfer kinase activity"/>
    <property type="evidence" value="ECO:0007669"/>
    <property type="project" value="TreeGrafter"/>
</dbReference>
<dbReference type="GO" id="GO:0005886">
    <property type="term" value="C:plasma membrane"/>
    <property type="evidence" value="ECO:0007669"/>
    <property type="project" value="UniProtKB-SubCell"/>
</dbReference>
<dbReference type="SMART" id="SM00388">
    <property type="entry name" value="HisKA"/>
    <property type="match status" value="1"/>
</dbReference>
<dbReference type="CDD" id="cd00075">
    <property type="entry name" value="HATPase"/>
    <property type="match status" value="1"/>
</dbReference>
<dbReference type="Pfam" id="PF00512">
    <property type="entry name" value="HisKA"/>
    <property type="match status" value="1"/>
</dbReference>
<evidence type="ECO:0000256" key="6">
    <source>
        <dbReference type="ARBA" id="ARBA00022777"/>
    </source>
</evidence>
<proteinExistence type="predicted"/>
<keyword evidence="8" id="KW-0812">Transmembrane</keyword>
<dbReference type="InterPro" id="IPR003594">
    <property type="entry name" value="HATPase_dom"/>
</dbReference>
<evidence type="ECO:0000256" key="5">
    <source>
        <dbReference type="ARBA" id="ARBA00022679"/>
    </source>
</evidence>
<dbReference type="PANTHER" id="PTHR43047">
    <property type="entry name" value="TWO-COMPONENT HISTIDINE PROTEIN KINASE"/>
    <property type="match status" value="1"/>
</dbReference>
<feature type="transmembrane region" description="Helical" evidence="8">
    <location>
        <begin position="39"/>
        <end position="58"/>
    </location>
</feature>
<dbReference type="SUPFAM" id="SSF47384">
    <property type="entry name" value="Homodimeric domain of signal transducing histidine kinase"/>
    <property type="match status" value="1"/>
</dbReference>
<evidence type="ECO:0000256" key="1">
    <source>
        <dbReference type="ARBA" id="ARBA00000085"/>
    </source>
</evidence>
<dbReference type="Pfam" id="PF02518">
    <property type="entry name" value="HATPase_c"/>
    <property type="match status" value="1"/>
</dbReference>
<feature type="transmembrane region" description="Helical" evidence="8">
    <location>
        <begin position="137"/>
        <end position="155"/>
    </location>
</feature>
<sequence>MRADRTRERTVVLNQLLLGVVALLSATIAFAMEAVAVPELVLGGLLLVAVVTGIALAVPWNRIHAPWSALLPICDILAIALLRESNPSAGFSLLWIFPAMWIAGSFGLLGLVVVNVLTNGVYWLTVALDPAQSLTPVIILIPMTIVAVSTTAYLASKRAAAQRALLDAQARLLARAVERSRRQEDLVTEVLDAVDFGVIRLGIRGEESVRNEAHARMQRMLAPGGAEQAAFAEDGLTELGVEQTPLARARRGETFDGDLVWYGKPGKGRRALSVTSRALESAGGERVGGILVSRDVTDEVMALRAREDLVASVSHELRTPLTAILGYLELVLDGDDLSAASRRGLEVAERNAARLLDIIADLLTVSADHHGGVRLSIDQRVARVDEIVHSSVEALLPRAAERQITLDDAGIEQVTAFIDPLRIRQVVDNIIGNAVKYNVDQGRVEVGVTADMDHAWIVVRDDGTGISAEEIPRLFERFFRADAVRKTTTHGSGLGLSISREIARAHGGEITVQSELGSGSTFLIRLPLREKGRRS</sequence>
<evidence type="ECO:0000256" key="7">
    <source>
        <dbReference type="ARBA" id="ARBA00023012"/>
    </source>
</evidence>
<reference evidence="10 11" key="1">
    <citation type="submission" date="2019-07" db="EMBL/GenBank/DDBJ databases">
        <title>Whole genome shotgun sequence of Microbacterium aerolatum NBRC 103071.</title>
        <authorList>
            <person name="Hosoyama A."/>
            <person name="Uohara A."/>
            <person name="Ohji S."/>
            <person name="Ichikawa N."/>
        </authorList>
    </citation>
    <scope>NUCLEOTIDE SEQUENCE [LARGE SCALE GENOMIC DNA]</scope>
    <source>
        <strain evidence="10 11">NBRC 103071</strain>
    </source>
</reference>
<dbReference type="InterPro" id="IPR005467">
    <property type="entry name" value="His_kinase_dom"/>
</dbReference>
<dbReference type="CDD" id="cd00082">
    <property type="entry name" value="HisKA"/>
    <property type="match status" value="1"/>
</dbReference>
<accession>A0A511AFA1</accession>